<sequence>MGWFDSRGAKTSNARDFFVAVKSLPELIAQFENVYGDIQLLKQELPKLVVNARFAGALGAYYALLGTAGIVLQCIQIKQTGELIAGIGRIADAQEAMVALKVPIALAQNIYNKVHYEIKSRAKFSDGKNHAYFVFHPDISWHSWFWRLNEEKPLGNQFYSYSDDLPSLCIFMRFLWIYLSDDKRKNPEKYSRGEIVFHVIVPAYAPIRYDKPISFAKELHPLVLHGEVTGRRLLQLNLPDMKTENLDHVENLYVNPWFGCKWFEKKAVVLGEVPNTADRTARARLSPQRRRRRRNTMAL</sequence>
<protein>
    <submittedName>
        <fullName evidence="1">Uncharacterized protein</fullName>
    </submittedName>
</protein>
<dbReference type="AlphaFoldDB" id="A0A6G1JE98"/>
<proteinExistence type="predicted"/>
<reference evidence="1" key="1">
    <citation type="journal article" date="2020" name="Stud. Mycol.">
        <title>101 Dothideomycetes genomes: a test case for predicting lifestyles and emergence of pathogens.</title>
        <authorList>
            <person name="Haridas S."/>
            <person name="Albert R."/>
            <person name="Binder M."/>
            <person name="Bloem J."/>
            <person name="Labutti K."/>
            <person name="Salamov A."/>
            <person name="Andreopoulos B."/>
            <person name="Baker S."/>
            <person name="Barry K."/>
            <person name="Bills G."/>
            <person name="Bluhm B."/>
            <person name="Cannon C."/>
            <person name="Castanera R."/>
            <person name="Culley D."/>
            <person name="Daum C."/>
            <person name="Ezra D."/>
            <person name="Gonzalez J."/>
            <person name="Henrissat B."/>
            <person name="Kuo A."/>
            <person name="Liang C."/>
            <person name="Lipzen A."/>
            <person name="Lutzoni F."/>
            <person name="Magnuson J."/>
            <person name="Mondo S."/>
            <person name="Nolan M."/>
            <person name="Ohm R."/>
            <person name="Pangilinan J."/>
            <person name="Park H.-J."/>
            <person name="Ramirez L."/>
            <person name="Alfaro M."/>
            <person name="Sun H."/>
            <person name="Tritt A."/>
            <person name="Yoshinaga Y."/>
            <person name="Zwiers L.-H."/>
            <person name="Turgeon B."/>
            <person name="Goodwin S."/>
            <person name="Spatafora J."/>
            <person name="Crous P."/>
            <person name="Grigoriev I."/>
        </authorList>
    </citation>
    <scope>NUCLEOTIDE SEQUENCE</scope>
    <source>
        <strain evidence="1">CBS 122367</strain>
    </source>
</reference>
<name>A0A6G1JE98_9PLEO</name>
<dbReference type="OrthoDB" id="3731404at2759"/>
<evidence type="ECO:0000313" key="2">
    <source>
        <dbReference type="Proteomes" id="UP000799291"/>
    </source>
</evidence>
<gene>
    <name evidence="1" type="ORF">K458DRAFT_484514</name>
</gene>
<accession>A0A6G1JE98</accession>
<dbReference type="EMBL" id="MU005573">
    <property type="protein sequence ID" value="KAF2688463.1"/>
    <property type="molecule type" value="Genomic_DNA"/>
</dbReference>
<dbReference type="Proteomes" id="UP000799291">
    <property type="component" value="Unassembled WGS sequence"/>
</dbReference>
<dbReference type="Pfam" id="PF20219">
    <property type="entry name" value="DUF6579"/>
    <property type="match status" value="1"/>
</dbReference>
<dbReference type="InterPro" id="IPR046486">
    <property type="entry name" value="DUF6579"/>
</dbReference>
<evidence type="ECO:0000313" key="1">
    <source>
        <dbReference type="EMBL" id="KAF2688463.1"/>
    </source>
</evidence>
<keyword evidence="2" id="KW-1185">Reference proteome</keyword>
<organism evidence="1 2">
    <name type="scientific">Lentithecium fluviatile CBS 122367</name>
    <dbReference type="NCBI Taxonomy" id="1168545"/>
    <lineage>
        <taxon>Eukaryota</taxon>
        <taxon>Fungi</taxon>
        <taxon>Dikarya</taxon>
        <taxon>Ascomycota</taxon>
        <taxon>Pezizomycotina</taxon>
        <taxon>Dothideomycetes</taxon>
        <taxon>Pleosporomycetidae</taxon>
        <taxon>Pleosporales</taxon>
        <taxon>Massarineae</taxon>
        <taxon>Lentitheciaceae</taxon>
        <taxon>Lentithecium</taxon>
    </lineage>
</organism>